<dbReference type="PANTHER" id="PTHR46696:SF4">
    <property type="entry name" value="BIOTIN BIOSYNTHESIS CYTOCHROME P450"/>
    <property type="match status" value="1"/>
</dbReference>
<evidence type="ECO:0000256" key="4">
    <source>
        <dbReference type="ARBA" id="ARBA00022723"/>
    </source>
</evidence>
<name>A0ABY3UL63_MYCLN</name>
<dbReference type="CDD" id="cd11033">
    <property type="entry name" value="CYP142-like"/>
    <property type="match status" value="1"/>
</dbReference>
<keyword evidence="5" id="KW-0560">Oxidoreductase</keyword>
<evidence type="ECO:0000313" key="8">
    <source>
        <dbReference type="EMBL" id="ULP40336.1"/>
    </source>
</evidence>
<reference evidence="8" key="1">
    <citation type="submission" date="2022-08" db="EMBL/GenBank/DDBJ databases">
        <title>Complete genome sequence of 14 non-tuberculosis mycobacteria type-strains.</title>
        <authorList>
            <person name="Igarashi Y."/>
            <person name="Osugi A."/>
            <person name="Mitarai S."/>
        </authorList>
    </citation>
    <scope>NUCLEOTIDE SEQUENCE</scope>
    <source>
        <strain evidence="8">ATCC 51985</strain>
    </source>
</reference>
<dbReference type="Proteomes" id="UP001055171">
    <property type="component" value="Chromosome"/>
</dbReference>
<dbReference type="EMBL" id="CP092423">
    <property type="protein sequence ID" value="ULP40336.1"/>
    <property type="molecule type" value="Genomic_DNA"/>
</dbReference>
<sequence length="448" mass="51014">MPRLLDRQTVSLLETLGAMSSIADHPRIISDPDLDLSSRAFWAQDFEQRDKAFARLRGAPSLSYHRPYESTLLPPDEDTPGFWSVTKHADCRYVSRNAKLFCSRKGVLMEDMPEIVLTATASFLVMDGEQHRKMRGIVEQAFTPRNVRKLTEWVGQHARDRLDEIIERGEGDFSEDYAKYVPGRIFAHFFGLDRDSEEQHIVMEAAERMLAWDDPRMALGRDALTTHAEESERIQEIALRQAEKRLKHPQDDLISWVVNAEFEGQRLDEWEIGAFFSLLGSAANDTTRHSIAHAVRLFSEFPDQRALLLEDLDGRVGSATEEIVRYASPVMHFRRTATEDTRIGDAEIKAGEHLVLWYCSANRDAEHFDEPEKFDILRSPNDHMGFGAGGPHFCLGNALGRQMLRSVLTEVYTRIPDIELTGEPDYQVNNFIHGVHSLPVRWTPPAGS</sequence>
<keyword evidence="7" id="KW-0503">Monooxygenase</keyword>
<dbReference type="InterPro" id="IPR001128">
    <property type="entry name" value="Cyt_P450"/>
</dbReference>
<evidence type="ECO:0000256" key="3">
    <source>
        <dbReference type="ARBA" id="ARBA00022617"/>
    </source>
</evidence>
<dbReference type="Gene3D" id="1.10.630.10">
    <property type="entry name" value="Cytochrome P450"/>
    <property type="match status" value="1"/>
</dbReference>
<dbReference type="PRINTS" id="PR00359">
    <property type="entry name" value="BP450"/>
</dbReference>
<keyword evidence="9" id="KW-1185">Reference proteome</keyword>
<keyword evidence="6" id="KW-0408">Iron</keyword>
<keyword evidence="3" id="KW-0349">Heme</keyword>
<dbReference type="InterPro" id="IPR036396">
    <property type="entry name" value="Cyt_P450_sf"/>
</dbReference>
<evidence type="ECO:0000256" key="6">
    <source>
        <dbReference type="ARBA" id="ARBA00023004"/>
    </source>
</evidence>
<gene>
    <name evidence="8" type="ORF">MJO58_15015</name>
</gene>
<evidence type="ECO:0000313" key="9">
    <source>
        <dbReference type="Proteomes" id="UP001055171"/>
    </source>
</evidence>
<evidence type="ECO:0000256" key="5">
    <source>
        <dbReference type="ARBA" id="ARBA00023002"/>
    </source>
</evidence>
<evidence type="ECO:0000256" key="1">
    <source>
        <dbReference type="ARBA" id="ARBA00001971"/>
    </source>
</evidence>
<comment type="cofactor">
    <cofactor evidence="1">
        <name>heme</name>
        <dbReference type="ChEBI" id="CHEBI:30413"/>
    </cofactor>
</comment>
<dbReference type="RefSeq" id="WP_239719904.1">
    <property type="nucleotide sequence ID" value="NZ_CP092423.2"/>
</dbReference>
<dbReference type="SUPFAM" id="SSF48264">
    <property type="entry name" value="Cytochrome P450"/>
    <property type="match status" value="1"/>
</dbReference>
<evidence type="ECO:0000256" key="7">
    <source>
        <dbReference type="ARBA" id="ARBA00023033"/>
    </source>
</evidence>
<evidence type="ECO:0000256" key="2">
    <source>
        <dbReference type="ARBA" id="ARBA00010617"/>
    </source>
</evidence>
<comment type="similarity">
    <text evidence="2">Belongs to the cytochrome P450 family.</text>
</comment>
<proteinExistence type="inferred from homology"/>
<dbReference type="PANTHER" id="PTHR46696">
    <property type="entry name" value="P450, PUTATIVE (EUROFUNG)-RELATED"/>
    <property type="match status" value="1"/>
</dbReference>
<dbReference type="Pfam" id="PF00067">
    <property type="entry name" value="p450"/>
    <property type="match status" value="1"/>
</dbReference>
<organism evidence="8 9">
    <name type="scientific">Mycobacterium lentiflavum</name>
    <dbReference type="NCBI Taxonomy" id="141349"/>
    <lineage>
        <taxon>Bacteria</taxon>
        <taxon>Bacillati</taxon>
        <taxon>Actinomycetota</taxon>
        <taxon>Actinomycetes</taxon>
        <taxon>Mycobacteriales</taxon>
        <taxon>Mycobacteriaceae</taxon>
        <taxon>Mycobacterium</taxon>
        <taxon>Mycobacterium simiae complex</taxon>
    </lineage>
</organism>
<keyword evidence="4" id="KW-0479">Metal-binding</keyword>
<dbReference type="InterPro" id="IPR002397">
    <property type="entry name" value="Cyt_P450_B"/>
</dbReference>
<accession>A0ABY3UL63</accession>
<protein>
    <submittedName>
        <fullName evidence="8">Cytochrome P450</fullName>
    </submittedName>
</protein>